<keyword evidence="3 4" id="KW-0663">Pyridoxal phosphate</keyword>
<dbReference type="InterPro" id="IPR005814">
    <property type="entry name" value="Aminotrans_3"/>
</dbReference>
<dbReference type="SUPFAM" id="SSF53383">
    <property type="entry name" value="PLP-dependent transferases"/>
    <property type="match status" value="1"/>
</dbReference>
<proteinExistence type="inferred from homology"/>
<evidence type="ECO:0000256" key="2">
    <source>
        <dbReference type="ARBA" id="ARBA00008954"/>
    </source>
</evidence>
<keyword evidence="5" id="KW-0032">Aminotransferase</keyword>
<dbReference type="Gene3D" id="3.40.640.10">
    <property type="entry name" value="Type I PLP-dependent aspartate aminotransferase-like (Major domain)"/>
    <property type="match status" value="1"/>
</dbReference>
<evidence type="ECO:0000256" key="3">
    <source>
        <dbReference type="ARBA" id="ARBA00022898"/>
    </source>
</evidence>
<keyword evidence="5" id="KW-0808">Transferase</keyword>
<gene>
    <name evidence="5" type="ORF">EZI54_04760</name>
</gene>
<comment type="caution">
    <text evidence="5">The sequence shown here is derived from an EMBL/GenBank/DDBJ whole genome shotgun (WGS) entry which is preliminary data.</text>
</comment>
<name>A0ABY1ZQM9_9GAMM</name>
<dbReference type="PROSITE" id="PS00600">
    <property type="entry name" value="AA_TRANSFER_CLASS_3"/>
    <property type="match status" value="1"/>
</dbReference>
<dbReference type="Pfam" id="PF00202">
    <property type="entry name" value="Aminotran_3"/>
    <property type="match status" value="1"/>
</dbReference>
<dbReference type="EMBL" id="SJDL01000005">
    <property type="protein sequence ID" value="TBW58169.1"/>
    <property type="molecule type" value="Genomic_DNA"/>
</dbReference>
<evidence type="ECO:0000313" key="6">
    <source>
        <dbReference type="Proteomes" id="UP000313645"/>
    </source>
</evidence>
<dbReference type="InterPro" id="IPR049704">
    <property type="entry name" value="Aminotrans_3_PPA_site"/>
</dbReference>
<dbReference type="InterPro" id="IPR015422">
    <property type="entry name" value="PyrdxlP-dep_Trfase_small"/>
</dbReference>
<reference evidence="5 6" key="1">
    <citation type="submission" date="2019-02" db="EMBL/GenBank/DDBJ databases">
        <title>Marinobacter halodurans sp. nov., a marine bacterium isolated from sea tidal flat.</title>
        <authorList>
            <person name="Yoo Y."/>
            <person name="Lee D.W."/>
            <person name="Kim B.S."/>
            <person name="Kim J.-J."/>
        </authorList>
    </citation>
    <scope>NUCLEOTIDE SEQUENCE [LARGE SCALE GENOMIC DNA]</scope>
    <source>
        <strain evidence="5 6">YJ-S3-2</strain>
    </source>
</reference>
<evidence type="ECO:0000256" key="4">
    <source>
        <dbReference type="RuleBase" id="RU003560"/>
    </source>
</evidence>
<dbReference type="CDD" id="cd00610">
    <property type="entry name" value="OAT_like"/>
    <property type="match status" value="1"/>
</dbReference>
<dbReference type="GO" id="GO:0008483">
    <property type="term" value="F:transaminase activity"/>
    <property type="evidence" value="ECO:0007669"/>
    <property type="project" value="UniProtKB-KW"/>
</dbReference>
<keyword evidence="6" id="KW-1185">Reference proteome</keyword>
<dbReference type="PANTHER" id="PTHR45688:SF13">
    <property type="entry name" value="ALANINE--GLYOXYLATE AMINOTRANSFERASE 2-LIKE"/>
    <property type="match status" value="1"/>
</dbReference>
<evidence type="ECO:0000313" key="5">
    <source>
        <dbReference type="EMBL" id="TBW58169.1"/>
    </source>
</evidence>
<protein>
    <submittedName>
        <fullName evidence="5">Aminotransferase class III-fold pyridoxal phosphate-dependent enzyme</fullName>
    </submittedName>
</protein>
<dbReference type="Proteomes" id="UP000313645">
    <property type="component" value="Unassembled WGS sequence"/>
</dbReference>
<dbReference type="InterPro" id="IPR015421">
    <property type="entry name" value="PyrdxlP-dep_Trfase_major"/>
</dbReference>
<organism evidence="5 6">
    <name type="scientific">Marinobacter halodurans</name>
    <dbReference type="NCBI Taxonomy" id="2528979"/>
    <lineage>
        <taxon>Bacteria</taxon>
        <taxon>Pseudomonadati</taxon>
        <taxon>Pseudomonadota</taxon>
        <taxon>Gammaproteobacteria</taxon>
        <taxon>Pseudomonadales</taxon>
        <taxon>Marinobacteraceae</taxon>
        <taxon>Marinobacter</taxon>
    </lineage>
</organism>
<dbReference type="Gene3D" id="3.90.1150.10">
    <property type="entry name" value="Aspartate Aminotransferase, domain 1"/>
    <property type="match status" value="1"/>
</dbReference>
<sequence>MADNRAQDLLSRRYRVMGHHTPLFYEKPLHLVRGEGVWLWDNEGNRYLDAYNNVPHVGHCHPRVVEALSRQAGTLNIHTRYLHNNIVDYLERLTSTFDEGLQMAMLTCTGSEANELALRMARFCTGGQGVIVTDFAYHGNTEAVSEIGTAFMPEAKTTRRVKAFPIPDSYRPLDGLGGEPLAQAYADRVQQAIDAFHAEGMNVAGILVCPDFANEGLLNVPPGFLEKAVTKVRQAGGVFIADEVQAGFGRSGRHFWAHQWYDVTPDIVTMGKPMGNGHPLAGVVARPDMIEAFSRESMYFNTFGGTPVSCAVGIAVLDAIEEDNLMQNAVTTGAYVADGLRRLQQKHELIGDVRELGMFFGVELVRDRKAKTPASTESRRIINLMRDKGVLVSTIGVHDAILKVRPPMPFQPGHADILLKALDEALTQVASEGSV</sequence>
<dbReference type="PANTHER" id="PTHR45688">
    <property type="match status" value="1"/>
</dbReference>
<dbReference type="PIRSF" id="PIRSF000521">
    <property type="entry name" value="Transaminase_4ab_Lys_Orn"/>
    <property type="match status" value="1"/>
</dbReference>
<comment type="cofactor">
    <cofactor evidence="1">
        <name>pyridoxal 5'-phosphate</name>
        <dbReference type="ChEBI" id="CHEBI:597326"/>
    </cofactor>
</comment>
<accession>A0ABY1ZQM9</accession>
<comment type="similarity">
    <text evidence="2 4">Belongs to the class-III pyridoxal-phosphate-dependent aminotransferase family.</text>
</comment>
<evidence type="ECO:0000256" key="1">
    <source>
        <dbReference type="ARBA" id="ARBA00001933"/>
    </source>
</evidence>
<dbReference type="InterPro" id="IPR015424">
    <property type="entry name" value="PyrdxlP-dep_Trfase"/>
</dbReference>